<sequence>MSSEVEQLKEHLYQVSNEAKQAAAGMGGFKTKFAQHSAQVQSLIQGTATGADQDITQILEAAGKAVEYAAEALEIAAAGAKNYADQI</sequence>
<name>A0ABV6QRY2_9ACTN</name>
<accession>A0ABV6QRY2</accession>
<evidence type="ECO:0000313" key="2">
    <source>
        <dbReference type="Proteomes" id="UP001589890"/>
    </source>
</evidence>
<dbReference type="Proteomes" id="UP001589890">
    <property type="component" value="Unassembled WGS sequence"/>
</dbReference>
<proteinExistence type="predicted"/>
<organism evidence="1 2">
    <name type="scientific">Kribbella deserti</name>
    <dbReference type="NCBI Taxonomy" id="1926257"/>
    <lineage>
        <taxon>Bacteria</taxon>
        <taxon>Bacillati</taxon>
        <taxon>Actinomycetota</taxon>
        <taxon>Actinomycetes</taxon>
        <taxon>Propionibacteriales</taxon>
        <taxon>Kribbellaceae</taxon>
        <taxon>Kribbella</taxon>
    </lineage>
</organism>
<comment type="caution">
    <text evidence="1">The sequence shown here is derived from an EMBL/GenBank/DDBJ whole genome shotgun (WGS) entry which is preliminary data.</text>
</comment>
<gene>
    <name evidence="1" type="ORF">ACFFGN_20025</name>
</gene>
<keyword evidence="2" id="KW-1185">Reference proteome</keyword>
<reference evidence="1 2" key="1">
    <citation type="submission" date="2024-09" db="EMBL/GenBank/DDBJ databases">
        <authorList>
            <person name="Sun Q."/>
            <person name="Mori K."/>
        </authorList>
    </citation>
    <scope>NUCLEOTIDE SEQUENCE [LARGE SCALE GENOMIC DNA]</scope>
    <source>
        <strain evidence="1 2">CGMCC 1.15906</strain>
    </source>
</reference>
<protein>
    <submittedName>
        <fullName evidence="1">Uncharacterized protein</fullName>
    </submittedName>
</protein>
<evidence type="ECO:0000313" key="1">
    <source>
        <dbReference type="EMBL" id="MFC0626377.1"/>
    </source>
</evidence>
<dbReference type="EMBL" id="JBHLTC010000024">
    <property type="protein sequence ID" value="MFC0626377.1"/>
    <property type="molecule type" value="Genomic_DNA"/>
</dbReference>
<dbReference type="RefSeq" id="WP_380049776.1">
    <property type="nucleotide sequence ID" value="NZ_JBHLTC010000024.1"/>
</dbReference>